<keyword evidence="1" id="KW-0812">Transmembrane</keyword>
<keyword evidence="1" id="KW-0472">Membrane</keyword>
<feature type="transmembrane region" description="Helical" evidence="1">
    <location>
        <begin position="84"/>
        <end position="104"/>
    </location>
</feature>
<dbReference type="OrthoDB" id="1778612at2"/>
<feature type="transmembrane region" description="Helical" evidence="1">
    <location>
        <begin position="41"/>
        <end position="64"/>
    </location>
</feature>
<sequence length="136" mass="15774">MIVKDKVSLMSKMAIFEKSPKGKAVLRDISFFRADRIRWDLLKTGASVTVGYALVLGLIILYNLEYLIKNATTLNYKDIGIKTLGVYLVVMVVYLVFTFLYSTYRYGKSRKKFLKYNKLLSKLESIYDNELEEESK</sequence>
<keyword evidence="1" id="KW-1133">Transmembrane helix</keyword>
<name>V2XR78_9FIRM</name>
<evidence type="ECO:0000313" key="2">
    <source>
        <dbReference type="EMBL" id="ESL04674.1"/>
    </source>
</evidence>
<dbReference type="Proteomes" id="UP000018227">
    <property type="component" value="Unassembled WGS sequence"/>
</dbReference>
<organism evidence="2 3">
    <name type="scientific">Catonella morbi ATCC 51271</name>
    <dbReference type="NCBI Taxonomy" id="592026"/>
    <lineage>
        <taxon>Bacteria</taxon>
        <taxon>Bacillati</taxon>
        <taxon>Bacillota</taxon>
        <taxon>Clostridia</taxon>
        <taxon>Lachnospirales</taxon>
        <taxon>Lachnospiraceae</taxon>
        <taxon>Catonella</taxon>
    </lineage>
</organism>
<comment type="caution">
    <text evidence="2">The sequence shown here is derived from an EMBL/GenBank/DDBJ whole genome shotgun (WGS) entry which is preliminary data.</text>
</comment>
<dbReference type="HOGENOM" id="CLU_127571_2_0_9"/>
<evidence type="ECO:0000256" key="1">
    <source>
        <dbReference type="SAM" id="Phobius"/>
    </source>
</evidence>
<protein>
    <submittedName>
        <fullName evidence="2">Uncharacterized protein</fullName>
    </submittedName>
</protein>
<dbReference type="STRING" id="592026.GCWU0000282_000061"/>
<reference evidence="2 3" key="1">
    <citation type="submission" date="2013-06" db="EMBL/GenBank/DDBJ databases">
        <authorList>
            <person name="Weinstock G."/>
            <person name="Sodergren E."/>
            <person name="Clifton S."/>
            <person name="Fulton L."/>
            <person name="Fulton B."/>
            <person name="Courtney L."/>
            <person name="Fronick C."/>
            <person name="Harrison M."/>
            <person name="Strong C."/>
            <person name="Farmer C."/>
            <person name="Delahaunty K."/>
            <person name="Markovic C."/>
            <person name="Hall O."/>
            <person name="Minx P."/>
            <person name="Tomlinson C."/>
            <person name="Mitreva M."/>
            <person name="Nelson J."/>
            <person name="Hou S."/>
            <person name="Wollam A."/>
            <person name="Pepin K.H."/>
            <person name="Johnson M."/>
            <person name="Bhonagiri V."/>
            <person name="Nash W.E."/>
            <person name="Warren W."/>
            <person name="Chinwalla A."/>
            <person name="Mardis E.R."/>
            <person name="Wilson R.K."/>
        </authorList>
    </citation>
    <scope>NUCLEOTIDE SEQUENCE [LARGE SCALE GENOMIC DNA]</scope>
    <source>
        <strain evidence="2 3">ATCC 51271</strain>
    </source>
</reference>
<keyword evidence="3" id="KW-1185">Reference proteome</keyword>
<gene>
    <name evidence="2" type="ORF">GCWU0000282_000061</name>
</gene>
<accession>V2XR78</accession>
<evidence type="ECO:0000313" key="3">
    <source>
        <dbReference type="Proteomes" id="UP000018227"/>
    </source>
</evidence>
<proteinExistence type="predicted"/>
<dbReference type="AlphaFoldDB" id="V2XR78"/>
<dbReference type="RefSeq" id="WP_023352966.1">
    <property type="nucleotide sequence ID" value="NZ_KI535366.1"/>
</dbReference>
<dbReference type="EMBL" id="ACIL03000002">
    <property type="protein sequence ID" value="ESL04674.1"/>
    <property type="molecule type" value="Genomic_DNA"/>
</dbReference>